<name>A0A2T0TKW0_9PSEU</name>
<dbReference type="AlphaFoldDB" id="A0A2T0TKW0"/>
<dbReference type="EMBL" id="PVTF01000001">
    <property type="protein sequence ID" value="PRY46158.1"/>
    <property type="molecule type" value="Genomic_DNA"/>
</dbReference>
<dbReference type="Proteomes" id="UP000239494">
    <property type="component" value="Unassembled WGS sequence"/>
</dbReference>
<protein>
    <recommendedName>
        <fullName evidence="3">Alpha/beta hydrolase family protein</fullName>
    </recommendedName>
</protein>
<dbReference type="RefSeq" id="WP_106185229.1">
    <property type="nucleotide sequence ID" value="NZ_PVTF01000001.1"/>
</dbReference>
<sequence length="93" mass="9752">MAPTTIASAIPSLEALDRLGVRTDVYARIGVRTVLLGGDRSPARLTAWVDAIARVMPNAERVVLPGMDHGADLKHPEAVAGVVERLADDVLGG</sequence>
<evidence type="ECO:0008006" key="3">
    <source>
        <dbReference type="Google" id="ProtNLM"/>
    </source>
</evidence>
<organism evidence="1 2">
    <name type="scientific">Umezawaea tangerina</name>
    <dbReference type="NCBI Taxonomy" id="84725"/>
    <lineage>
        <taxon>Bacteria</taxon>
        <taxon>Bacillati</taxon>
        <taxon>Actinomycetota</taxon>
        <taxon>Actinomycetes</taxon>
        <taxon>Pseudonocardiales</taxon>
        <taxon>Pseudonocardiaceae</taxon>
        <taxon>Umezawaea</taxon>
    </lineage>
</organism>
<evidence type="ECO:0000313" key="2">
    <source>
        <dbReference type="Proteomes" id="UP000239494"/>
    </source>
</evidence>
<dbReference type="OrthoDB" id="63519at2"/>
<gene>
    <name evidence="1" type="ORF">CLV43_101428</name>
</gene>
<proteinExistence type="predicted"/>
<comment type="caution">
    <text evidence="1">The sequence shown here is derived from an EMBL/GenBank/DDBJ whole genome shotgun (WGS) entry which is preliminary data.</text>
</comment>
<evidence type="ECO:0000313" key="1">
    <source>
        <dbReference type="EMBL" id="PRY46158.1"/>
    </source>
</evidence>
<keyword evidence="2" id="KW-1185">Reference proteome</keyword>
<reference evidence="1 2" key="1">
    <citation type="submission" date="2018-03" db="EMBL/GenBank/DDBJ databases">
        <title>Genomic Encyclopedia of Archaeal and Bacterial Type Strains, Phase II (KMG-II): from individual species to whole genera.</title>
        <authorList>
            <person name="Goeker M."/>
        </authorList>
    </citation>
    <scope>NUCLEOTIDE SEQUENCE [LARGE SCALE GENOMIC DNA]</scope>
    <source>
        <strain evidence="1 2">DSM 44720</strain>
    </source>
</reference>
<dbReference type="InterPro" id="IPR029058">
    <property type="entry name" value="AB_hydrolase_fold"/>
</dbReference>
<dbReference type="SUPFAM" id="SSF53474">
    <property type="entry name" value="alpha/beta-Hydrolases"/>
    <property type="match status" value="1"/>
</dbReference>
<accession>A0A2T0TKW0</accession>
<dbReference type="Gene3D" id="3.40.50.1820">
    <property type="entry name" value="alpha/beta hydrolase"/>
    <property type="match status" value="1"/>
</dbReference>